<dbReference type="Gene3D" id="3.30.565.10">
    <property type="entry name" value="Histidine kinase-like ATPase, C-terminal domain"/>
    <property type="match status" value="1"/>
</dbReference>
<feature type="transmembrane region" description="Helical" evidence="7">
    <location>
        <begin position="75"/>
        <end position="94"/>
    </location>
</feature>
<dbReference type="CDD" id="cd16936">
    <property type="entry name" value="HATPase_RsbW-like"/>
    <property type="match status" value="1"/>
</dbReference>
<organism evidence="9 10">
    <name type="scientific">Halogeometricum rufum</name>
    <dbReference type="NCBI Taxonomy" id="553469"/>
    <lineage>
        <taxon>Archaea</taxon>
        <taxon>Methanobacteriati</taxon>
        <taxon>Methanobacteriota</taxon>
        <taxon>Stenosarchaea group</taxon>
        <taxon>Halobacteria</taxon>
        <taxon>Halobacteriales</taxon>
        <taxon>Haloferacaceae</taxon>
        <taxon>Halogeometricum</taxon>
    </lineage>
</organism>
<dbReference type="GO" id="GO:0005524">
    <property type="term" value="F:ATP binding"/>
    <property type="evidence" value="ECO:0007669"/>
    <property type="project" value="UniProtKB-KW"/>
</dbReference>
<evidence type="ECO:0000256" key="3">
    <source>
        <dbReference type="ARBA" id="ARBA00022679"/>
    </source>
</evidence>
<dbReference type="AlphaFoldDB" id="A0A1I6FZQ3"/>
<dbReference type="SUPFAM" id="SSF55874">
    <property type="entry name" value="ATPase domain of HSP90 chaperone/DNA topoisomerase II/histidine kinase"/>
    <property type="match status" value="1"/>
</dbReference>
<evidence type="ECO:0000259" key="8">
    <source>
        <dbReference type="PROSITE" id="PS50109"/>
    </source>
</evidence>
<dbReference type="PANTHER" id="PTHR44936:SF10">
    <property type="entry name" value="SENSOR PROTEIN RSTB"/>
    <property type="match status" value="1"/>
</dbReference>
<keyword evidence="7" id="KW-1133">Transmembrane helix</keyword>
<dbReference type="EC" id="2.7.13.3" evidence="2"/>
<dbReference type="InterPro" id="IPR050980">
    <property type="entry name" value="2C_sensor_his_kinase"/>
</dbReference>
<keyword evidence="5 9" id="KW-0418">Kinase</keyword>
<keyword evidence="3" id="KW-0808">Transferase</keyword>
<gene>
    <name evidence="9" type="ORF">SAMN04487947_0301</name>
</gene>
<comment type="catalytic activity">
    <reaction evidence="1">
        <text>ATP + protein L-histidine = ADP + protein N-phospho-L-histidine.</text>
        <dbReference type="EC" id="2.7.13.3"/>
    </reaction>
</comment>
<dbReference type="PROSITE" id="PS50109">
    <property type="entry name" value="HIS_KIN"/>
    <property type="match status" value="1"/>
</dbReference>
<evidence type="ECO:0000256" key="2">
    <source>
        <dbReference type="ARBA" id="ARBA00012438"/>
    </source>
</evidence>
<dbReference type="Pfam" id="PF02518">
    <property type="entry name" value="HATPase_c"/>
    <property type="match status" value="1"/>
</dbReference>
<protein>
    <recommendedName>
        <fullName evidence="2">histidine kinase</fullName>
        <ecNumber evidence="2">2.7.13.3</ecNumber>
    </recommendedName>
</protein>
<dbReference type="OrthoDB" id="3369at2157"/>
<keyword evidence="7" id="KW-0472">Membrane</keyword>
<evidence type="ECO:0000313" key="10">
    <source>
        <dbReference type="Proteomes" id="UP000198531"/>
    </source>
</evidence>
<feature type="transmembrane region" description="Helical" evidence="7">
    <location>
        <begin position="377"/>
        <end position="399"/>
    </location>
</feature>
<evidence type="ECO:0000256" key="6">
    <source>
        <dbReference type="ARBA" id="ARBA00022840"/>
    </source>
</evidence>
<dbReference type="EMBL" id="FOYT01000001">
    <property type="protein sequence ID" value="SFR35327.1"/>
    <property type="molecule type" value="Genomic_DNA"/>
</dbReference>
<keyword evidence="7" id="KW-0812">Transmembrane</keyword>
<evidence type="ECO:0000256" key="1">
    <source>
        <dbReference type="ARBA" id="ARBA00000085"/>
    </source>
</evidence>
<dbReference type="InterPro" id="IPR005467">
    <property type="entry name" value="His_kinase_dom"/>
</dbReference>
<keyword evidence="6" id="KW-0067">ATP-binding</keyword>
<dbReference type="STRING" id="553469.SAMN04487947_0301"/>
<proteinExistence type="predicted"/>
<evidence type="ECO:0000256" key="4">
    <source>
        <dbReference type="ARBA" id="ARBA00022741"/>
    </source>
</evidence>
<feature type="domain" description="Histidine kinase" evidence="8">
    <location>
        <begin position="152"/>
        <end position="356"/>
    </location>
</feature>
<dbReference type="PANTHER" id="PTHR44936">
    <property type="entry name" value="SENSOR PROTEIN CREC"/>
    <property type="match status" value="1"/>
</dbReference>
<reference evidence="10" key="1">
    <citation type="submission" date="2016-10" db="EMBL/GenBank/DDBJ databases">
        <authorList>
            <person name="Varghese N."/>
            <person name="Submissions S."/>
        </authorList>
    </citation>
    <scope>NUCLEOTIDE SEQUENCE [LARGE SCALE GENOMIC DNA]</scope>
    <source>
        <strain evidence="10">CGMCC 1.7736</strain>
    </source>
</reference>
<name>A0A1I6FZQ3_9EURY</name>
<evidence type="ECO:0000256" key="7">
    <source>
        <dbReference type="SAM" id="Phobius"/>
    </source>
</evidence>
<dbReference type="RefSeq" id="WP_089803973.1">
    <property type="nucleotide sequence ID" value="NZ_FOYT01000001.1"/>
</dbReference>
<dbReference type="InterPro" id="IPR036890">
    <property type="entry name" value="HATPase_C_sf"/>
</dbReference>
<dbReference type="InterPro" id="IPR003594">
    <property type="entry name" value="HATPase_dom"/>
</dbReference>
<accession>A0A1I6FZQ3</accession>
<evidence type="ECO:0000313" key="9">
    <source>
        <dbReference type="EMBL" id="SFR35327.1"/>
    </source>
</evidence>
<keyword evidence="10" id="KW-1185">Reference proteome</keyword>
<dbReference type="GO" id="GO:0004673">
    <property type="term" value="F:protein histidine kinase activity"/>
    <property type="evidence" value="ECO:0007669"/>
    <property type="project" value="UniProtKB-EC"/>
</dbReference>
<feature type="transmembrane region" description="Helical" evidence="7">
    <location>
        <begin position="484"/>
        <end position="506"/>
    </location>
</feature>
<dbReference type="SMART" id="SM00387">
    <property type="entry name" value="HATPase_c"/>
    <property type="match status" value="1"/>
</dbReference>
<feature type="transmembrane region" description="Helical" evidence="7">
    <location>
        <begin position="45"/>
        <end position="63"/>
    </location>
</feature>
<feature type="transmembrane region" description="Helical" evidence="7">
    <location>
        <begin position="106"/>
        <end position="127"/>
    </location>
</feature>
<sequence>MSGESRGAVASGGLVVAGIGFLLTRSATAASTAGGTSAPFLVGKLPFLVVGLSLSLFGVVLAVSRWGRTHGWTVARWCLLGTAATGVAIGASLLGTELAGTQTSTATRALGFDLLLTGAVGGALTGVQASRRHAQERDLTERTARLTLLNRILRHEVLNGVNVVRGYAGLVGEGSDDGQSPDAGRVIERSADRIGDAVGEVTALSRPDRTSPVAVQSVLDGRVAAAVERHPDAEFTVEGDATGVDVCATDRVADLFDHLLRNAVEHNPAGTPRVTVRVEATWRTVRVTVADDGPGLPAPQRRILLDGSLPEYDDPSAGFGLTVVRLLAEESEATVGLGAGVDGEGTAVSLTFRRHRTPDGRSPAVDAGVSKRRIRDVGVAATVAGVAMGLLLESLQGAIPVIGSLYGVSTPLVGWTTHQFHSLVFGVGFAALLGTPRLARYRDRLSVVTLVGAGYGAVLSFVAAGVVMPLWFRTLGVPAPLPNLSAVGLVGHLVWGATLGAVFALLDR</sequence>
<keyword evidence="4" id="KW-0547">Nucleotide-binding</keyword>
<feature type="transmembrane region" description="Helical" evidence="7">
    <location>
        <begin position="419"/>
        <end position="435"/>
    </location>
</feature>
<feature type="transmembrane region" description="Helical" evidence="7">
    <location>
        <begin position="447"/>
        <end position="472"/>
    </location>
</feature>
<dbReference type="Proteomes" id="UP000198531">
    <property type="component" value="Unassembled WGS sequence"/>
</dbReference>
<evidence type="ECO:0000256" key="5">
    <source>
        <dbReference type="ARBA" id="ARBA00022777"/>
    </source>
</evidence>